<dbReference type="AlphaFoldDB" id="A0A776EHE6"/>
<proteinExistence type="predicted"/>
<evidence type="ECO:0000313" key="1">
    <source>
        <dbReference type="EMBL" id="CAE7174832.1"/>
    </source>
</evidence>
<dbReference type="Proteomes" id="UP000472372">
    <property type="component" value="Chromosome 5"/>
</dbReference>
<accession>A0A776EHE6</accession>
<dbReference type="EMBL" id="HG992981">
    <property type="protein sequence ID" value="CAE7174832.1"/>
    <property type="molecule type" value="Genomic_DNA"/>
</dbReference>
<protein>
    <submittedName>
        <fullName evidence="1">Uncharacterized protein</fullName>
    </submittedName>
</protein>
<name>A0A776EHE6_9PLEO</name>
<gene>
    <name evidence="1" type="ORF">PTTW11_05696</name>
</gene>
<sequence length="78" mass="8473">MHATALFPLFLLATGIAAAPTTLLTRAVPNIADVARNPAPINGKVHWEHGKPYLGDVSDMKPKDRQELEDIVHHLGGR</sequence>
<organism evidence="1 2">
    <name type="scientific">Pyrenophora teres f. teres</name>
    <dbReference type="NCBI Taxonomy" id="97479"/>
    <lineage>
        <taxon>Eukaryota</taxon>
        <taxon>Fungi</taxon>
        <taxon>Dikarya</taxon>
        <taxon>Ascomycota</taxon>
        <taxon>Pezizomycotina</taxon>
        <taxon>Dothideomycetes</taxon>
        <taxon>Pleosporomycetidae</taxon>
        <taxon>Pleosporales</taxon>
        <taxon>Pleosporineae</taxon>
        <taxon>Pleosporaceae</taxon>
        <taxon>Pyrenophora</taxon>
    </lineage>
</organism>
<reference evidence="1" key="1">
    <citation type="submission" date="2021-02" db="EMBL/GenBank/DDBJ databases">
        <authorList>
            <person name="Syme A R."/>
            <person name="Syme A R."/>
            <person name="Moolhuijzen P."/>
        </authorList>
    </citation>
    <scope>NUCLEOTIDE SEQUENCE</scope>
    <source>
        <strain evidence="1">W1-1</strain>
    </source>
</reference>
<evidence type="ECO:0000313" key="2">
    <source>
        <dbReference type="Proteomes" id="UP000472372"/>
    </source>
</evidence>